<gene>
    <name evidence="3" type="ORF">FNH09_04260</name>
</gene>
<feature type="transmembrane region" description="Helical" evidence="2">
    <location>
        <begin position="39"/>
        <end position="59"/>
    </location>
</feature>
<feature type="region of interest" description="Disordered" evidence="1">
    <location>
        <begin position="77"/>
        <end position="127"/>
    </location>
</feature>
<proteinExistence type="predicted"/>
<keyword evidence="2" id="KW-0472">Membrane</keyword>
<evidence type="ECO:0000256" key="2">
    <source>
        <dbReference type="SAM" id="Phobius"/>
    </source>
</evidence>
<sequence length="195" mass="19972">MSESMGAGEPQERTDEDGPGPTEKKPFGMRRLRGRGARWAVAGAAAVVVIGGGAAAAAIHHHEEEDRGEHRTVFAGGHEWRDGQRAESEDRDGSDGAKERDGRIRDGERGSRAEDGLGSSADEAPAPLPSLAAADAVDKAVAAVKDGKVESLAPVTQQGGGQAWRIVVVGPDGVRHAVTIDGTGGTLTGNTVLGG</sequence>
<evidence type="ECO:0000256" key="1">
    <source>
        <dbReference type="SAM" id="MobiDB-lite"/>
    </source>
</evidence>
<comment type="caution">
    <text evidence="3">The sequence shown here is derived from an EMBL/GenBank/DDBJ whole genome shotgun (WGS) entry which is preliminary data.</text>
</comment>
<evidence type="ECO:0008006" key="5">
    <source>
        <dbReference type="Google" id="ProtNLM"/>
    </source>
</evidence>
<keyword evidence="4" id="KW-1185">Reference proteome</keyword>
<keyword evidence="2" id="KW-0812">Transmembrane</keyword>
<evidence type="ECO:0000313" key="4">
    <source>
        <dbReference type="Proteomes" id="UP000325849"/>
    </source>
</evidence>
<feature type="compositionally biased region" description="Basic and acidic residues" evidence="1">
    <location>
        <begin position="77"/>
        <end position="115"/>
    </location>
</feature>
<accession>A0A5N8V5K3</accession>
<keyword evidence="2" id="KW-1133">Transmembrane helix</keyword>
<dbReference type="AlphaFoldDB" id="A0A5N8V5K3"/>
<reference evidence="3 4" key="1">
    <citation type="submission" date="2019-07" db="EMBL/GenBank/DDBJ databases">
        <title>New species of Amycolatopsis and Streptomyces.</title>
        <authorList>
            <person name="Duangmal K."/>
            <person name="Teo W.F.A."/>
            <person name="Lipun K."/>
        </authorList>
    </citation>
    <scope>NUCLEOTIDE SEQUENCE [LARGE SCALE GENOMIC DNA]</scope>
    <source>
        <strain evidence="3 4">NBRC 109810</strain>
    </source>
</reference>
<dbReference type="Proteomes" id="UP000325849">
    <property type="component" value="Unassembled WGS sequence"/>
</dbReference>
<dbReference type="OrthoDB" id="3873873at2"/>
<protein>
    <recommendedName>
        <fullName evidence="5">PepSY domain-containing protein</fullName>
    </recommendedName>
</protein>
<dbReference type="EMBL" id="VJZD01000010">
    <property type="protein sequence ID" value="MPY30551.1"/>
    <property type="molecule type" value="Genomic_DNA"/>
</dbReference>
<dbReference type="RefSeq" id="WP_152885343.1">
    <property type="nucleotide sequence ID" value="NZ_VJZD01000010.1"/>
</dbReference>
<evidence type="ECO:0000313" key="3">
    <source>
        <dbReference type="EMBL" id="MPY30551.1"/>
    </source>
</evidence>
<organism evidence="3 4">
    <name type="scientific">Streptomyces adustus</name>
    <dbReference type="NCBI Taxonomy" id="1609272"/>
    <lineage>
        <taxon>Bacteria</taxon>
        <taxon>Bacillati</taxon>
        <taxon>Actinomycetota</taxon>
        <taxon>Actinomycetes</taxon>
        <taxon>Kitasatosporales</taxon>
        <taxon>Streptomycetaceae</taxon>
        <taxon>Streptomyces</taxon>
    </lineage>
</organism>
<feature type="region of interest" description="Disordered" evidence="1">
    <location>
        <begin position="1"/>
        <end position="31"/>
    </location>
</feature>
<name>A0A5N8V5K3_9ACTN</name>